<reference evidence="1" key="1">
    <citation type="submission" date="2021-05" db="EMBL/GenBank/DDBJ databases">
        <authorList>
            <person name="Pan Q."/>
            <person name="Jouanno E."/>
            <person name="Zahm M."/>
            <person name="Klopp C."/>
            <person name="Cabau C."/>
            <person name="Louis A."/>
            <person name="Berthelot C."/>
            <person name="Parey E."/>
            <person name="Roest Crollius H."/>
            <person name="Montfort J."/>
            <person name="Robinson-Rechavi M."/>
            <person name="Bouchez O."/>
            <person name="Lampietro C."/>
            <person name="Lopez Roques C."/>
            <person name="Donnadieu C."/>
            <person name="Postlethwait J."/>
            <person name="Bobe J."/>
            <person name="Dillon D."/>
            <person name="Chandos A."/>
            <person name="von Hippel F."/>
            <person name="Guiguen Y."/>
        </authorList>
    </citation>
    <scope>NUCLEOTIDE SEQUENCE</scope>
    <source>
        <strain evidence="1">YG-Jan2019</strain>
    </source>
</reference>
<evidence type="ECO:0000313" key="1">
    <source>
        <dbReference type="EMBL" id="KAJ8014808.1"/>
    </source>
</evidence>
<proteinExistence type="predicted"/>
<dbReference type="Proteomes" id="UP001157502">
    <property type="component" value="Chromosome 2"/>
</dbReference>
<sequence>MSGSQTGQARSTDEHRGRAGYHQGGGSVGGLPSGGFSSGGSSPFRVQPHLALVQGVLPPKEFRSNTGTGCNVKKYIAWILSNRNHYQPPCQ</sequence>
<organism evidence="1 2">
    <name type="scientific">Dallia pectoralis</name>
    <name type="common">Alaska blackfish</name>
    <dbReference type="NCBI Taxonomy" id="75939"/>
    <lineage>
        <taxon>Eukaryota</taxon>
        <taxon>Metazoa</taxon>
        <taxon>Chordata</taxon>
        <taxon>Craniata</taxon>
        <taxon>Vertebrata</taxon>
        <taxon>Euteleostomi</taxon>
        <taxon>Actinopterygii</taxon>
        <taxon>Neopterygii</taxon>
        <taxon>Teleostei</taxon>
        <taxon>Protacanthopterygii</taxon>
        <taxon>Esociformes</taxon>
        <taxon>Umbridae</taxon>
        <taxon>Dallia</taxon>
    </lineage>
</organism>
<evidence type="ECO:0000313" key="2">
    <source>
        <dbReference type="Proteomes" id="UP001157502"/>
    </source>
</evidence>
<protein>
    <submittedName>
        <fullName evidence="1">Uncharacterized protein</fullName>
    </submittedName>
</protein>
<accession>A0ACC2HG18</accession>
<dbReference type="EMBL" id="CM055729">
    <property type="protein sequence ID" value="KAJ8014808.1"/>
    <property type="molecule type" value="Genomic_DNA"/>
</dbReference>
<keyword evidence="2" id="KW-1185">Reference proteome</keyword>
<name>A0ACC2HG18_DALPE</name>
<gene>
    <name evidence="1" type="ORF">DPEC_G00019590</name>
</gene>
<comment type="caution">
    <text evidence="1">The sequence shown here is derived from an EMBL/GenBank/DDBJ whole genome shotgun (WGS) entry which is preliminary data.</text>
</comment>